<organism evidence="6 7">
    <name type="scientific">Epibacterium ulvae</name>
    <dbReference type="NCBI Taxonomy" id="1156985"/>
    <lineage>
        <taxon>Bacteria</taxon>
        <taxon>Pseudomonadati</taxon>
        <taxon>Pseudomonadota</taxon>
        <taxon>Alphaproteobacteria</taxon>
        <taxon>Rhodobacterales</taxon>
        <taxon>Roseobacteraceae</taxon>
        <taxon>Epibacterium</taxon>
    </lineage>
</organism>
<evidence type="ECO:0000256" key="4">
    <source>
        <dbReference type="ARBA" id="ARBA00022840"/>
    </source>
</evidence>
<dbReference type="FunFam" id="3.40.50.10440:FF:000001">
    <property type="entry name" value="Dihydroxyacetone kinase, DhaK subunit"/>
    <property type="match status" value="1"/>
</dbReference>
<dbReference type="PROSITE" id="PS51481">
    <property type="entry name" value="DHAK"/>
    <property type="match status" value="1"/>
</dbReference>
<dbReference type="InterPro" id="IPR004006">
    <property type="entry name" value="DhaK_dom"/>
</dbReference>
<protein>
    <submittedName>
        <fullName evidence="6">Dihydroxyacetone kinase DhaK subunit</fullName>
    </submittedName>
</protein>
<dbReference type="GO" id="GO:0004371">
    <property type="term" value="F:glycerone kinase activity"/>
    <property type="evidence" value="ECO:0007669"/>
    <property type="project" value="InterPro"/>
</dbReference>
<keyword evidence="7" id="KW-1185">Reference proteome</keyword>
<evidence type="ECO:0000256" key="2">
    <source>
        <dbReference type="ARBA" id="ARBA00022741"/>
    </source>
</evidence>
<evidence type="ECO:0000256" key="3">
    <source>
        <dbReference type="ARBA" id="ARBA00022777"/>
    </source>
</evidence>
<dbReference type="PANTHER" id="PTHR28629:SF4">
    <property type="entry name" value="TRIOKINASE_FMN CYCLASE"/>
    <property type="match status" value="1"/>
</dbReference>
<dbReference type="GO" id="GO:0005524">
    <property type="term" value="F:ATP binding"/>
    <property type="evidence" value="ECO:0007669"/>
    <property type="project" value="UniProtKB-KW"/>
</dbReference>
<dbReference type="FunFam" id="3.30.1180.20:FF:000001">
    <property type="entry name" value="Dihydroxyacetone kinase 1"/>
    <property type="match status" value="1"/>
</dbReference>
<keyword evidence="3 6" id="KW-0418">Kinase</keyword>
<dbReference type="OrthoDB" id="9806345at2"/>
<evidence type="ECO:0000256" key="1">
    <source>
        <dbReference type="ARBA" id="ARBA00022679"/>
    </source>
</evidence>
<dbReference type="GO" id="GO:0019563">
    <property type="term" value="P:glycerol catabolic process"/>
    <property type="evidence" value="ECO:0007669"/>
    <property type="project" value="TreeGrafter"/>
</dbReference>
<evidence type="ECO:0000313" key="6">
    <source>
        <dbReference type="EMBL" id="SCZ67473.1"/>
    </source>
</evidence>
<dbReference type="InterPro" id="IPR050861">
    <property type="entry name" value="Dihydroxyacetone_Kinase"/>
</dbReference>
<keyword evidence="2" id="KW-0547">Nucleotide-binding</keyword>
<dbReference type="Gene3D" id="3.40.50.10440">
    <property type="entry name" value="Dihydroxyacetone kinase, domain 1"/>
    <property type="match status" value="1"/>
</dbReference>
<evidence type="ECO:0000259" key="5">
    <source>
        <dbReference type="PROSITE" id="PS51481"/>
    </source>
</evidence>
<proteinExistence type="predicted"/>
<gene>
    <name evidence="6" type="ORF">SAMN04488118_10760</name>
</gene>
<evidence type="ECO:0000313" key="7">
    <source>
        <dbReference type="Proteomes" id="UP000198767"/>
    </source>
</evidence>
<dbReference type="AlphaFoldDB" id="A0A1G5R076"/>
<keyword evidence="4" id="KW-0067">ATP-binding</keyword>
<accession>A0A1G5R076</accession>
<dbReference type="PANTHER" id="PTHR28629">
    <property type="entry name" value="TRIOKINASE/FMN CYCLASE"/>
    <property type="match status" value="1"/>
</dbReference>
<keyword evidence="1" id="KW-0808">Transferase</keyword>
<dbReference type="SUPFAM" id="SSF82549">
    <property type="entry name" value="DAK1/DegV-like"/>
    <property type="match status" value="1"/>
</dbReference>
<dbReference type="Pfam" id="PF02733">
    <property type="entry name" value="Dak1"/>
    <property type="match status" value="1"/>
</dbReference>
<dbReference type="STRING" id="1156985.SAMN04488118_10760"/>
<dbReference type="GO" id="GO:0005829">
    <property type="term" value="C:cytosol"/>
    <property type="evidence" value="ECO:0007669"/>
    <property type="project" value="TreeGrafter"/>
</dbReference>
<dbReference type="RefSeq" id="WP_090219305.1">
    <property type="nucleotide sequence ID" value="NZ_FMWG01000007.1"/>
</dbReference>
<dbReference type="Gene3D" id="3.30.1180.20">
    <property type="entry name" value="Dihydroxyacetone kinase, domain 2"/>
    <property type="match status" value="1"/>
</dbReference>
<name>A0A1G5R076_9RHOB</name>
<dbReference type="EMBL" id="FMWG01000007">
    <property type="protein sequence ID" value="SCZ67473.1"/>
    <property type="molecule type" value="Genomic_DNA"/>
</dbReference>
<reference evidence="6 7" key="1">
    <citation type="submission" date="2016-10" db="EMBL/GenBank/DDBJ databases">
        <authorList>
            <person name="de Groot N.N."/>
        </authorList>
    </citation>
    <scope>NUCLEOTIDE SEQUENCE [LARGE SCALE GENOMIC DNA]</scope>
    <source>
        <strain evidence="6 7">U95</strain>
    </source>
</reference>
<dbReference type="Proteomes" id="UP000198767">
    <property type="component" value="Unassembled WGS sequence"/>
</dbReference>
<sequence>MKKLINKPENYVDEVLQGMAAAHPETYAIGGATGRMLHRPQPVAQKVGVVSGGGFGHIPVFGGYIGDGLLDACAIGDVFASPDMNPMLESIQFASTGKGVLCIVGNYGGDRMNFDMACEMAAMEDITAVKVVVADDVAAAPPEESEKRRGVAGFVYVTKIAGAAAAAGYDLIQTQNVAQKAADNIRSIGVALTSCTVPQAGKPTFDIADDEIEIGMGIHGEPGVGRSKLTSVDTIADQMIDRLLTDKPVNSGDRVAILVNGLGATPVEELYLMMRRAKARLADLGAELAHIRVGNYATSMEMAGASITLMHLDDELECLLNAGADCPFWRN</sequence>
<feature type="domain" description="DhaK" evidence="5">
    <location>
        <begin position="7"/>
        <end position="329"/>
    </location>
</feature>